<dbReference type="InterPro" id="IPR042150">
    <property type="entry name" value="MmRce1-like"/>
</dbReference>
<dbReference type="Pfam" id="PF02517">
    <property type="entry name" value="Rce1-like"/>
    <property type="match status" value="1"/>
</dbReference>
<keyword evidence="4" id="KW-1185">Reference proteome</keyword>
<feature type="transmembrane region" description="Helical" evidence="1">
    <location>
        <begin position="219"/>
        <end position="237"/>
    </location>
</feature>
<evidence type="ECO:0000313" key="3">
    <source>
        <dbReference type="EMBL" id="ADD45247.1"/>
    </source>
</evidence>
<dbReference type="EMBL" id="CP001778">
    <property type="protein sequence ID" value="ADD45247.1"/>
    <property type="molecule type" value="Genomic_DNA"/>
</dbReference>
<dbReference type="Proteomes" id="UP000000844">
    <property type="component" value="Chromosome"/>
</dbReference>
<evidence type="ECO:0000256" key="1">
    <source>
        <dbReference type="SAM" id="Phobius"/>
    </source>
</evidence>
<dbReference type="InterPro" id="IPR003675">
    <property type="entry name" value="Rce1/LyrA-like_dom"/>
</dbReference>
<dbReference type="HOGENOM" id="CLU_064706_0_1_11"/>
<feature type="domain" description="CAAX prenyl protease 2/Lysostaphin resistance protein A-like" evidence="2">
    <location>
        <begin position="134"/>
        <end position="231"/>
    </location>
</feature>
<evidence type="ECO:0000259" key="2">
    <source>
        <dbReference type="Pfam" id="PF02517"/>
    </source>
</evidence>
<keyword evidence="1" id="KW-0812">Transmembrane</keyword>
<dbReference type="GO" id="GO:0080120">
    <property type="term" value="P:CAAX-box protein maturation"/>
    <property type="evidence" value="ECO:0007669"/>
    <property type="project" value="UniProtKB-ARBA"/>
</dbReference>
<evidence type="ECO:0000313" key="4">
    <source>
        <dbReference type="Proteomes" id="UP000000844"/>
    </source>
</evidence>
<dbReference type="RefSeq" id="WP_013020818.1">
    <property type="nucleotide sequence ID" value="NC_013947.1"/>
</dbReference>
<organism evidence="3 4">
    <name type="scientific">Stackebrandtia nassauensis (strain DSM 44728 / CIP 108903 / NRRL B-16338 / NBRC 102104 / LLR-40K-21)</name>
    <dbReference type="NCBI Taxonomy" id="446470"/>
    <lineage>
        <taxon>Bacteria</taxon>
        <taxon>Bacillati</taxon>
        <taxon>Actinomycetota</taxon>
        <taxon>Actinomycetes</taxon>
        <taxon>Glycomycetales</taxon>
        <taxon>Glycomycetaceae</taxon>
        <taxon>Stackebrandtia</taxon>
    </lineage>
</organism>
<dbReference type="PANTHER" id="PTHR35797:SF1">
    <property type="entry name" value="PROTEASE"/>
    <property type="match status" value="1"/>
</dbReference>
<dbReference type="STRING" id="446470.Snas_5617"/>
<protein>
    <submittedName>
        <fullName evidence="3">Abortive infection protein</fullName>
    </submittedName>
</protein>
<feature type="transmembrane region" description="Helical" evidence="1">
    <location>
        <begin position="193"/>
        <end position="212"/>
    </location>
</feature>
<dbReference type="MEROPS" id="G05.004"/>
<dbReference type="GO" id="GO:0004175">
    <property type="term" value="F:endopeptidase activity"/>
    <property type="evidence" value="ECO:0007669"/>
    <property type="project" value="UniProtKB-ARBA"/>
</dbReference>
<dbReference type="OrthoDB" id="3693644at2"/>
<dbReference type="PANTHER" id="PTHR35797">
    <property type="entry name" value="PROTEASE-RELATED"/>
    <property type="match status" value="1"/>
</dbReference>
<feature type="transmembrane region" description="Helical" evidence="1">
    <location>
        <begin position="125"/>
        <end position="147"/>
    </location>
</feature>
<feature type="transmembrane region" description="Helical" evidence="1">
    <location>
        <begin position="90"/>
        <end position="113"/>
    </location>
</feature>
<name>D3PX23_STANL</name>
<dbReference type="AlphaFoldDB" id="D3PX23"/>
<feature type="transmembrane region" description="Helical" evidence="1">
    <location>
        <begin position="21"/>
        <end position="39"/>
    </location>
</feature>
<gene>
    <name evidence="3" type="ordered locus">Snas_5617</name>
</gene>
<dbReference type="KEGG" id="sna:Snas_5617"/>
<feature type="transmembrane region" description="Helical" evidence="1">
    <location>
        <begin position="168"/>
        <end position="187"/>
    </location>
</feature>
<feature type="transmembrane region" description="Helical" evidence="1">
    <location>
        <begin position="249"/>
        <end position="272"/>
    </location>
</feature>
<feature type="transmembrane region" description="Helical" evidence="1">
    <location>
        <begin position="45"/>
        <end position="64"/>
    </location>
</feature>
<proteinExistence type="predicted"/>
<sequence>MSTVPIAPPSQSLAHRFSLPTFLLVTLLGGWVAVTPLWLFGGNAALGIAGMAMMSTPALGVLAARRRGVRFRDLAHATGLTLGPRRTRTIAVAIAVLLGLPALAGIAIAIAAGSGLATLNPGMSGALLAVVMTPLTTFLMVPTAFGEEWGWRGLLLPHLMERHSRRKAIVVTGLIWCVWHAPLGLFFGASAPLYFIPLSAMFMVFAGPVSWARLATGSVWPAVLAHAGLNASAATLFTSLSSGATPADIGIGAVVGMALWAAALLLTTAILFRTKHQHP</sequence>
<accession>D3PX23</accession>
<keyword evidence="1" id="KW-1133">Transmembrane helix</keyword>
<dbReference type="eggNOG" id="COG1266">
    <property type="taxonomic scope" value="Bacteria"/>
</dbReference>
<keyword evidence="1" id="KW-0472">Membrane</keyword>
<reference evidence="3 4" key="1">
    <citation type="journal article" date="2009" name="Stand. Genomic Sci.">
        <title>Complete genome sequence of Stackebrandtia nassauensis type strain (LLR-40K-21).</title>
        <authorList>
            <person name="Munk C."/>
            <person name="Lapidus A."/>
            <person name="Copeland A."/>
            <person name="Jando M."/>
            <person name="Mayilraj S."/>
            <person name="Glavina Del Rio T."/>
            <person name="Nolan M."/>
            <person name="Chen F."/>
            <person name="Lucas S."/>
            <person name="Tice H."/>
            <person name="Cheng J.F."/>
            <person name="Han C."/>
            <person name="Detter J.C."/>
            <person name="Bruce D."/>
            <person name="Goodwin L."/>
            <person name="Chain P."/>
            <person name="Pitluck S."/>
            <person name="Goker M."/>
            <person name="Ovchinikova G."/>
            <person name="Pati A."/>
            <person name="Ivanova N."/>
            <person name="Mavromatis K."/>
            <person name="Chen A."/>
            <person name="Palaniappan K."/>
            <person name="Land M."/>
            <person name="Hauser L."/>
            <person name="Chang Y.J."/>
            <person name="Jeffries C.D."/>
            <person name="Bristow J."/>
            <person name="Eisen J.A."/>
            <person name="Markowitz V."/>
            <person name="Hugenholtz P."/>
            <person name="Kyrpides N.C."/>
            <person name="Klenk H.P."/>
        </authorList>
    </citation>
    <scope>NUCLEOTIDE SEQUENCE [LARGE SCALE GENOMIC DNA]</scope>
    <source>
        <strain evidence="4">DSM 44728 / CIP 108903 / NRRL B-16338 / NBRC 102104 / LLR-40K-21</strain>
    </source>
</reference>